<dbReference type="InterPro" id="IPR036291">
    <property type="entry name" value="NAD(P)-bd_dom_sf"/>
</dbReference>
<keyword evidence="3" id="KW-0472">Membrane</keyword>
<evidence type="ECO:0000256" key="2">
    <source>
        <dbReference type="ARBA" id="ARBA00023002"/>
    </source>
</evidence>
<dbReference type="GO" id="GO:0006694">
    <property type="term" value="P:steroid biosynthetic process"/>
    <property type="evidence" value="ECO:0007669"/>
    <property type="project" value="InterPro"/>
</dbReference>
<sequence length="408" mass="45697">MTQVIAPASSPAQAAAAKRSYPPVPKNCVVTGGTGFVGLRLVEMLVERGAKKVIALDVVTPEELPEEVTHSVWRHPNIEYVHGDVTKVETLKNAFKGADCVWHIAAAVGPFHPTEVYDKVNYYGTLNVIEACKACNVPKLIMSSSPSTRMRGEDIDGLKESELPSFEEMQGKWLQPYAASKMRGEVAARKANSDQLMTIAVAPHQVYGPRDNLFMPNMLEAAGTGSLRVFASSHTGYGLNKVCFTHVDNYCHGLIIAERKMFPGSKVLGKFYIVTDGATHTHKEGYGYFWKEVDLMCRYVGFDPIWEKIKLPYWFLMIIAYISNVVGWILGTKLRLNPFNVIVLTMHRWFSIEAATKDLDYEPIIDFKTGWKDCGDWFVTHWKPKFEAKGKQGGNLVTRIAKQSQKKN</sequence>
<dbReference type="InterPro" id="IPR050177">
    <property type="entry name" value="Lipid_A_modif_metabolic_enz"/>
</dbReference>
<accession>A0A7S3V093</accession>
<evidence type="ECO:0000256" key="3">
    <source>
        <dbReference type="SAM" id="Phobius"/>
    </source>
</evidence>
<evidence type="ECO:0000256" key="1">
    <source>
        <dbReference type="ARBA" id="ARBA00009219"/>
    </source>
</evidence>
<keyword evidence="3" id="KW-1133">Transmembrane helix</keyword>
<keyword evidence="3" id="KW-0812">Transmembrane</keyword>
<dbReference type="EMBL" id="HBIN01017470">
    <property type="protein sequence ID" value="CAE0443236.1"/>
    <property type="molecule type" value="Transcribed_RNA"/>
</dbReference>
<organism evidence="5">
    <name type="scientific">Aplanochytrium stocchinoi</name>
    <dbReference type="NCBI Taxonomy" id="215587"/>
    <lineage>
        <taxon>Eukaryota</taxon>
        <taxon>Sar</taxon>
        <taxon>Stramenopiles</taxon>
        <taxon>Bigyra</taxon>
        <taxon>Labyrinthulomycetes</taxon>
        <taxon>Thraustochytrida</taxon>
        <taxon>Thraustochytriidae</taxon>
        <taxon>Aplanochytrium</taxon>
    </lineage>
</organism>
<comment type="similarity">
    <text evidence="1">Belongs to the 3-beta-HSD family.</text>
</comment>
<evidence type="ECO:0000313" key="5">
    <source>
        <dbReference type="EMBL" id="CAE0443236.1"/>
    </source>
</evidence>
<dbReference type="SUPFAM" id="SSF51735">
    <property type="entry name" value="NAD(P)-binding Rossmann-fold domains"/>
    <property type="match status" value="1"/>
</dbReference>
<evidence type="ECO:0000259" key="4">
    <source>
        <dbReference type="Pfam" id="PF01073"/>
    </source>
</evidence>
<name>A0A7S3V093_9STRA</name>
<reference evidence="5" key="1">
    <citation type="submission" date="2021-01" db="EMBL/GenBank/DDBJ databases">
        <authorList>
            <person name="Corre E."/>
            <person name="Pelletier E."/>
            <person name="Niang G."/>
            <person name="Scheremetjew M."/>
            <person name="Finn R."/>
            <person name="Kale V."/>
            <person name="Holt S."/>
            <person name="Cochrane G."/>
            <person name="Meng A."/>
            <person name="Brown T."/>
            <person name="Cohen L."/>
        </authorList>
    </citation>
    <scope>NUCLEOTIDE SEQUENCE</scope>
    <source>
        <strain evidence="5">GSBS06</strain>
    </source>
</reference>
<dbReference type="PANTHER" id="PTHR43245">
    <property type="entry name" value="BIFUNCTIONAL POLYMYXIN RESISTANCE PROTEIN ARNA"/>
    <property type="match status" value="1"/>
</dbReference>
<dbReference type="AlphaFoldDB" id="A0A7S3V093"/>
<gene>
    <name evidence="5" type="ORF">ASTO00021_LOCUS13330</name>
</gene>
<dbReference type="PANTHER" id="PTHR43245:SF51">
    <property type="entry name" value="SHORT CHAIN DEHYDROGENASE_REDUCTASE FAMILY 42E, MEMBER 2"/>
    <property type="match status" value="1"/>
</dbReference>
<keyword evidence="2" id="KW-0560">Oxidoreductase</keyword>
<proteinExistence type="inferred from homology"/>
<protein>
    <recommendedName>
        <fullName evidence="4">3-beta hydroxysteroid dehydrogenase/isomerase domain-containing protein</fullName>
    </recommendedName>
</protein>
<dbReference type="Gene3D" id="3.40.50.720">
    <property type="entry name" value="NAD(P)-binding Rossmann-like Domain"/>
    <property type="match status" value="1"/>
</dbReference>
<feature type="transmembrane region" description="Helical" evidence="3">
    <location>
        <begin position="311"/>
        <end position="330"/>
    </location>
</feature>
<feature type="domain" description="3-beta hydroxysteroid dehydrogenase/isomerase" evidence="4">
    <location>
        <begin position="29"/>
        <end position="284"/>
    </location>
</feature>
<dbReference type="GO" id="GO:0016616">
    <property type="term" value="F:oxidoreductase activity, acting on the CH-OH group of donors, NAD or NADP as acceptor"/>
    <property type="evidence" value="ECO:0007669"/>
    <property type="project" value="InterPro"/>
</dbReference>
<dbReference type="Pfam" id="PF01073">
    <property type="entry name" value="3Beta_HSD"/>
    <property type="match status" value="1"/>
</dbReference>
<dbReference type="InterPro" id="IPR002225">
    <property type="entry name" value="3Beta_OHSteriod_DH/Estase"/>
</dbReference>